<accession>A0A2T5J419</accession>
<organism evidence="1 2">
    <name type="scientific">Agitococcus lubricus</name>
    <dbReference type="NCBI Taxonomy" id="1077255"/>
    <lineage>
        <taxon>Bacteria</taxon>
        <taxon>Pseudomonadati</taxon>
        <taxon>Pseudomonadota</taxon>
        <taxon>Gammaproteobacteria</taxon>
        <taxon>Moraxellales</taxon>
        <taxon>Moraxellaceae</taxon>
        <taxon>Agitococcus</taxon>
    </lineage>
</organism>
<dbReference type="OrthoDB" id="7554786at2"/>
<comment type="caution">
    <text evidence="1">The sequence shown here is derived from an EMBL/GenBank/DDBJ whole genome shotgun (WGS) entry which is preliminary data.</text>
</comment>
<reference evidence="1 2" key="1">
    <citation type="submission" date="2018-04" db="EMBL/GenBank/DDBJ databases">
        <title>Genomic Encyclopedia of Archaeal and Bacterial Type Strains, Phase II (KMG-II): from individual species to whole genera.</title>
        <authorList>
            <person name="Goeker M."/>
        </authorList>
    </citation>
    <scope>NUCLEOTIDE SEQUENCE [LARGE SCALE GENOMIC DNA]</scope>
    <source>
        <strain evidence="1 2">DSM 5822</strain>
    </source>
</reference>
<sequence>MNHIDLGQYRPNAKGALIPLSTIPEITLLRDDVICKIVQKAKLMNAELKVLKQELFNDITAFVELSAEKYDTKLGGVKGNTTLVSFDGRFKVQLANHDNLVFDERLQAAKSLIDDCLREWTADSRPEIKALIDNAFAVDKEGKISLGRVFNLRSLKIEDAKWLRAMTAISEAVTIVGSKSYVRIYERNEQTQKYEVISLDIAGV</sequence>
<evidence type="ECO:0000313" key="1">
    <source>
        <dbReference type="EMBL" id="PTQ91243.1"/>
    </source>
</evidence>
<proteinExistence type="predicted"/>
<evidence type="ECO:0000313" key="2">
    <source>
        <dbReference type="Proteomes" id="UP000244223"/>
    </source>
</evidence>
<name>A0A2T5J419_9GAMM</name>
<dbReference type="EMBL" id="QAON01000001">
    <property type="protein sequence ID" value="PTQ91243.1"/>
    <property type="molecule type" value="Genomic_DNA"/>
</dbReference>
<dbReference type="AlphaFoldDB" id="A0A2T5J419"/>
<gene>
    <name evidence="1" type="ORF">C8N29_101316</name>
</gene>
<dbReference type="Pfam" id="PF11363">
    <property type="entry name" value="DUF3164"/>
    <property type="match status" value="1"/>
</dbReference>
<dbReference type="RefSeq" id="WP_107864259.1">
    <property type="nucleotide sequence ID" value="NZ_QAON01000001.1"/>
</dbReference>
<dbReference type="InterPro" id="IPR021505">
    <property type="entry name" value="Phage_B3_Orf6"/>
</dbReference>
<keyword evidence="2" id="KW-1185">Reference proteome</keyword>
<dbReference type="Proteomes" id="UP000244223">
    <property type="component" value="Unassembled WGS sequence"/>
</dbReference>
<protein>
    <submittedName>
        <fullName evidence="1">Uncharacterized protein DUF3164</fullName>
    </submittedName>
</protein>